<name>A0ABR3MBH8_9TELE</name>
<accession>A0ABR3MBH8</accession>
<feature type="region of interest" description="Disordered" evidence="1">
    <location>
        <begin position="85"/>
        <end position="134"/>
    </location>
</feature>
<organism evidence="2 3">
    <name type="scientific">Cirrhinus molitorella</name>
    <name type="common">mud carp</name>
    <dbReference type="NCBI Taxonomy" id="172907"/>
    <lineage>
        <taxon>Eukaryota</taxon>
        <taxon>Metazoa</taxon>
        <taxon>Chordata</taxon>
        <taxon>Craniata</taxon>
        <taxon>Vertebrata</taxon>
        <taxon>Euteleostomi</taxon>
        <taxon>Actinopterygii</taxon>
        <taxon>Neopterygii</taxon>
        <taxon>Teleostei</taxon>
        <taxon>Ostariophysi</taxon>
        <taxon>Cypriniformes</taxon>
        <taxon>Cyprinidae</taxon>
        <taxon>Labeoninae</taxon>
        <taxon>Labeonini</taxon>
        <taxon>Cirrhinus</taxon>
    </lineage>
</organism>
<evidence type="ECO:0000313" key="2">
    <source>
        <dbReference type="EMBL" id="KAL1261661.1"/>
    </source>
</evidence>
<evidence type="ECO:0000313" key="3">
    <source>
        <dbReference type="Proteomes" id="UP001558613"/>
    </source>
</evidence>
<feature type="compositionally biased region" description="Basic and acidic residues" evidence="1">
    <location>
        <begin position="118"/>
        <end position="134"/>
    </location>
</feature>
<gene>
    <name evidence="2" type="ORF">QQF64_006926</name>
</gene>
<evidence type="ECO:0000256" key="1">
    <source>
        <dbReference type="SAM" id="MobiDB-lite"/>
    </source>
</evidence>
<protein>
    <submittedName>
        <fullName evidence="2">Uncharacterized protein</fullName>
    </submittedName>
</protein>
<dbReference type="Proteomes" id="UP001558613">
    <property type="component" value="Unassembled WGS sequence"/>
</dbReference>
<keyword evidence="3" id="KW-1185">Reference proteome</keyword>
<comment type="caution">
    <text evidence="2">The sequence shown here is derived from an EMBL/GenBank/DDBJ whole genome shotgun (WGS) entry which is preliminary data.</text>
</comment>
<sequence>MQRCSSNLAAWISTYQVAPVSQREQSALKDLHLETAAVSHDNNNLSLRISGGRADRVLLTTAPVQTRYPVALSELLAHEVEGCMQPSPSYLSPSLKKDSLDRRALSSGGSGRKMKGLRGKDDSETQQERSEANKRDAEKCLLKQFFGFQEPDCRSSISAYATVLEVKAICIDNTVVNWTDSGGDRPKDMCANTYRVILKHSSAPVALYIRHGPKSQPCTKGVKSPDNVVLNKKEKPLSRVQIYTKHIFFTTFRSDKQQDVQWLVMVAVLEEPSVHIPEGI</sequence>
<proteinExistence type="predicted"/>
<dbReference type="EMBL" id="JAYMGO010000014">
    <property type="protein sequence ID" value="KAL1261661.1"/>
    <property type="molecule type" value="Genomic_DNA"/>
</dbReference>
<reference evidence="2 3" key="1">
    <citation type="submission" date="2023-09" db="EMBL/GenBank/DDBJ databases">
        <authorList>
            <person name="Wang M."/>
        </authorList>
    </citation>
    <scope>NUCLEOTIDE SEQUENCE [LARGE SCALE GENOMIC DNA]</scope>
    <source>
        <strain evidence="2">GT-2023</strain>
        <tissue evidence="2">Liver</tissue>
    </source>
</reference>
<feature type="compositionally biased region" description="Basic and acidic residues" evidence="1">
    <location>
        <begin position="95"/>
        <end position="104"/>
    </location>
</feature>